<protein>
    <submittedName>
        <fullName evidence="1">Uncharacterized protein</fullName>
    </submittedName>
</protein>
<evidence type="ECO:0000313" key="2">
    <source>
        <dbReference type="Proteomes" id="UP000648908"/>
    </source>
</evidence>
<accession>A0A8K0Y2Q7</accession>
<proteinExistence type="predicted"/>
<gene>
    <name evidence="1" type="ORF">JL811_16125</name>
</gene>
<reference evidence="1" key="1">
    <citation type="submission" date="2021-01" db="EMBL/GenBank/DDBJ databases">
        <title>Tabrizicola alba sp. nov. a motile alkaliphilic bacterium isolated from a soda lake.</title>
        <authorList>
            <person name="Szuroczki S."/>
            <person name="Abbaszade G."/>
            <person name="Schumann P."/>
            <person name="Toth E."/>
        </authorList>
    </citation>
    <scope>NUCLEOTIDE SEQUENCE</scope>
    <source>
        <strain evidence="1">DMG-N-6</strain>
    </source>
</reference>
<dbReference type="Proteomes" id="UP000648908">
    <property type="component" value="Unassembled WGS sequence"/>
</dbReference>
<name>A0A8K0Y2Q7_9RHOB</name>
<comment type="caution">
    <text evidence="1">The sequence shown here is derived from an EMBL/GenBank/DDBJ whole genome shotgun (WGS) entry which is preliminary data.</text>
</comment>
<dbReference type="EMBL" id="JAESVN010000008">
    <property type="protein sequence ID" value="MBL4918754.1"/>
    <property type="molecule type" value="Genomic_DNA"/>
</dbReference>
<sequence>MNQLLIQTDSDFESWKQRFETEAATMTEAGLSTLQIWKTDTGAAVLLKLTDRKRAEDWLQRQSAFGRGYAALFLQTA</sequence>
<organism evidence="1 2">
    <name type="scientific">Szabonella alba</name>
    <dbReference type="NCBI Taxonomy" id="2804194"/>
    <lineage>
        <taxon>Bacteria</taxon>
        <taxon>Pseudomonadati</taxon>
        <taxon>Pseudomonadota</taxon>
        <taxon>Alphaproteobacteria</taxon>
        <taxon>Rhodobacterales</taxon>
        <taxon>Paracoccaceae</taxon>
        <taxon>Szabonella</taxon>
    </lineage>
</organism>
<evidence type="ECO:0000313" key="1">
    <source>
        <dbReference type="EMBL" id="MBL4918754.1"/>
    </source>
</evidence>
<keyword evidence="2" id="KW-1185">Reference proteome</keyword>
<dbReference type="RefSeq" id="WP_202689731.1">
    <property type="nucleotide sequence ID" value="NZ_JAESVN010000008.1"/>
</dbReference>
<dbReference type="AlphaFoldDB" id="A0A8K0Y2Q7"/>